<keyword evidence="3" id="KW-1185">Reference proteome</keyword>
<evidence type="ECO:0000313" key="3">
    <source>
        <dbReference type="Proteomes" id="UP000515764"/>
    </source>
</evidence>
<gene>
    <name evidence="2" type="ORF">F0345_23130</name>
</gene>
<evidence type="ECO:0000256" key="1">
    <source>
        <dbReference type="SAM" id="MobiDB-lite"/>
    </source>
</evidence>
<feature type="region of interest" description="Disordered" evidence="1">
    <location>
        <begin position="27"/>
        <end position="51"/>
    </location>
</feature>
<name>A0ABX6RSI4_9ACTN</name>
<reference evidence="3" key="1">
    <citation type="submission" date="2019-10" db="EMBL/GenBank/DDBJ databases">
        <title>Antimicrobial potential of Antarctic Bacteria.</title>
        <authorList>
            <person name="Benaud N."/>
            <person name="Edwards R.J."/>
            <person name="Ferrari B.C."/>
        </authorList>
    </citation>
    <scope>NUCLEOTIDE SEQUENCE [LARGE SCALE GENOMIC DNA]</scope>
    <source>
        <strain evidence="3">NBH77</strain>
    </source>
</reference>
<dbReference type="Proteomes" id="UP000515764">
    <property type="component" value="Chromosome"/>
</dbReference>
<evidence type="ECO:0000313" key="2">
    <source>
        <dbReference type="EMBL" id="QNE83648.1"/>
    </source>
</evidence>
<dbReference type="EMBL" id="CP045704">
    <property type="protein sequence ID" value="QNE83648.1"/>
    <property type="molecule type" value="Genomic_DNA"/>
</dbReference>
<sequence length="129" mass="14094">MRNPIAALLAWLLGVLAPGSGRHRFDPLPPAPASVRRTEGAGLASAPARQGAGEWFGPARERAVRLRSPYGLGERLAGEDTALIRPYLAAYERQEERSRQRSRRLRLVMAADFGIDLDDRDVHAGGVAR</sequence>
<accession>A0ABX6RSI4</accession>
<organism evidence="2 3">
    <name type="scientific">Streptomyces rutgersensis</name>
    <dbReference type="NCBI Taxonomy" id="53451"/>
    <lineage>
        <taxon>Bacteria</taxon>
        <taxon>Bacillati</taxon>
        <taxon>Actinomycetota</taxon>
        <taxon>Actinomycetes</taxon>
        <taxon>Kitasatosporales</taxon>
        <taxon>Streptomycetaceae</taxon>
        <taxon>Streptomyces</taxon>
        <taxon>Streptomyces diastaticus group</taxon>
    </lineage>
</organism>
<proteinExistence type="predicted"/>
<protein>
    <submittedName>
        <fullName evidence="2">Uncharacterized protein</fullName>
    </submittedName>
</protein>